<dbReference type="SUPFAM" id="SSF46785">
    <property type="entry name" value="Winged helix' DNA-binding domain"/>
    <property type="match status" value="1"/>
</dbReference>
<evidence type="ECO:0000259" key="5">
    <source>
        <dbReference type="PROSITE" id="PS50931"/>
    </source>
</evidence>
<dbReference type="PROSITE" id="PS50931">
    <property type="entry name" value="HTH_LYSR"/>
    <property type="match status" value="1"/>
</dbReference>
<protein>
    <submittedName>
        <fullName evidence="6">LysR family transcriptional regulator</fullName>
    </submittedName>
</protein>
<dbReference type="InterPro" id="IPR036388">
    <property type="entry name" value="WH-like_DNA-bd_sf"/>
</dbReference>
<sequence>MDTNKIITLLPDMAAFVAVVETGSFTKAAEKLGITPSGVSRQVSRMESVLSAVLVERTTRRQTITSVGMAVYEQCRNMLDSAKEAVVASESNTTEAKGRLRIAAPDAFAKQVLEPLLLEFMGLYPAICLHVQVTDLRVDPAYQNVDLVFNIAEQPYEHLVCKTLGSVRSILCASPQYLAEHGIPHSPENLVKHACLPLGFFDGDNVWSFTQGEQKTVITVDGRYINNDADMRLKGVKQGFGIAPFPDFVVRDALEKGDVIEVLKDWQLKSDFQGGVHMQFPAMRFMPNKLRVFIDFMEAHWMKSILI</sequence>
<dbReference type="InterPro" id="IPR005119">
    <property type="entry name" value="LysR_subst-bd"/>
</dbReference>
<dbReference type="RefSeq" id="WP_191594898.1">
    <property type="nucleotide sequence ID" value="NZ_JACYFC010000003.1"/>
</dbReference>
<dbReference type="Gene3D" id="3.40.190.290">
    <property type="match status" value="1"/>
</dbReference>
<dbReference type="PANTHER" id="PTHR30537:SF5">
    <property type="entry name" value="HTH-TYPE TRANSCRIPTIONAL ACTIVATOR TTDR-RELATED"/>
    <property type="match status" value="1"/>
</dbReference>
<dbReference type="Pfam" id="PF03466">
    <property type="entry name" value="LysR_substrate"/>
    <property type="match status" value="1"/>
</dbReference>
<dbReference type="InterPro" id="IPR036390">
    <property type="entry name" value="WH_DNA-bd_sf"/>
</dbReference>
<comment type="similarity">
    <text evidence="1">Belongs to the LysR transcriptional regulatory family.</text>
</comment>
<evidence type="ECO:0000256" key="3">
    <source>
        <dbReference type="ARBA" id="ARBA00023125"/>
    </source>
</evidence>
<evidence type="ECO:0000313" key="7">
    <source>
        <dbReference type="Proteomes" id="UP000604161"/>
    </source>
</evidence>
<dbReference type="Pfam" id="PF00126">
    <property type="entry name" value="HTH_1"/>
    <property type="match status" value="1"/>
</dbReference>
<keyword evidence="2" id="KW-0805">Transcription regulation</keyword>
<dbReference type="InterPro" id="IPR000847">
    <property type="entry name" value="LysR_HTH_N"/>
</dbReference>
<dbReference type="InterPro" id="IPR058163">
    <property type="entry name" value="LysR-type_TF_proteobact-type"/>
</dbReference>
<keyword evidence="7" id="KW-1185">Reference proteome</keyword>
<name>A0ABR8NZS2_9GAMM</name>
<evidence type="ECO:0000256" key="4">
    <source>
        <dbReference type="ARBA" id="ARBA00023163"/>
    </source>
</evidence>
<dbReference type="SUPFAM" id="SSF53850">
    <property type="entry name" value="Periplasmic binding protein-like II"/>
    <property type="match status" value="1"/>
</dbReference>
<dbReference type="EMBL" id="JACYFC010000003">
    <property type="protein sequence ID" value="MBD5771526.1"/>
    <property type="molecule type" value="Genomic_DNA"/>
</dbReference>
<evidence type="ECO:0000256" key="1">
    <source>
        <dbReference type="ARBA" id="ARBA00009437"/>
    </source>
</evidence>
<gene>
    <name evidence="6" type="ORF">IF202_10735</name>
</gene>
<evidence type="ECO:0000256" key="2">
    <source>
        <dbReference type="ARBA" id="ARBA00023015"/>
    </source>
</evidence>
<keyword evidence="3" id="KW-0238">DNA-binding</keyword>
<reference evidence="6 7" key="1">
    <citation type="submission" date="2020-09" db="EMBL/GenBank/DDBJ databases">
        <title>Marinomonas sp. nov., isolated from the cysticercosis algae of Qingdao, China.</title>
        <authorList>
            <person name="Sun X."/>
        </authorList>
    </citation>
    <scope>NUCLEOTIDE SEQUENCE [LARGE SCALE GENOMIC DNA]</scope>
    <source>
        <strain evidence="6 7">SM2066</strain>
    </source>
</reference>
<feature type="domain" description="HTH lysR-type" evidence="5">
    <location>
        <begin position="8"/>
        <end position="65"/>
    </location>
</feature>
<comment type="caution">
    <text evidence="6">The sequence shown here is derived from an EMBL/GenBank/DDBJ whole genome shotgun (WGS) entry which is preliminary data.</text>
</comment>
<dbReference type="Gene3D" id="1.10.10.10">
    <property type="entry name" value="Winged helix-like DNA-binding domain superfamily/Winged helix DNA-binding domain"/>
    <property type="match status" value="1"/>
</dbReference>
<dbReference type="PANTHER" id="PTHR30537">
    <property type="entry name" value="HTH-TYPE TRANSCRIPTIONAL REGULATOR"/>
    <property type="match status" value="1"/>
</dbReference>
<dbReference type="Proteomes" id="UP000604161">
    <property type="component" value="Unassembled WGS sequence"/>
</dbReference>
<evidence type="ECO:0000313" key="6">
    <source>
        <dbReference type="EMBL" id="MBD5771526.1"/>
    </source>
</evidence>
<proteinExistence type="inferred from homology"/>
<keyword evidence="4" id="KW-0804">Transcription</keyword>
<dbReference type="CDD" id="cd08422">
    <property type="entry name" value="PBP2_CrgA_like"/>
    <property type="match status" value="1"/>
</dbReference>
<accession>A0ABR8NZS2</accession>
<organism evidence="6 7">
    <name type="scientific">Marinomonas colpomeniae</name>
    <dbReference type="NCBI Taxonomy" id="2774408"/>
    <lineage>
        <taxon>Bacteria</taxon>
        <taxon>Pseudomonadati</taxon>
        <taxon>Pseudomonadota</taxon>
        <taxon>Gammaproteobacteria</taxon>
        <taxon>Oceanospirillales</taxon>
        <taxon>Oceanospirillaceae</taxon>
        <taxon>Marinomonas</taxon>
    </lineage>
</organism>